<dbReference type="Gene3D" id="3.20.20.70">
    <property type="entry name" value="Aldolase class I"/>
    <property type="match status" value="1"/>
</dbReference>
<dbReference type="STRING" id="1914305.BLW93_03325"/>
<dbReference type="FunFam" id="3.90.1170.20:FF:000001">
    <property type="entry name" value="Nicotinate-nucleotide diphosphorylase (Carboxylating)"/>
    <property type="match status" value="1"/>
</dbReference>
<dbReference type="InterPro" id="IPR013785">
    <property type="entry name" value="Aldolase_TIM"/>
</dbReference>
<dbReference type="OrthoDB" id="9782546at2"/>
<dbReference type="FunFam" id="3.20.20.70:FF:000030">
    <property type="entry name" value="Nicotinate-nucleotide pyrophosphorylase, carboxylating"/>
    <property type="match status" value="1"/>
</dbReference>
<evidence type="ECO:0000313" key="16">
    <source>
        <dbReference type="Proteomes" id="UP000187408"/>
    </source>
</evidence>
<dbReference type="InterPro" id="IPR002638">
    <property type="entry name" value="Quinolinate_PRibosylTrfase_C"/>
</dbReference>
<dbReference type="PANTHER" id="PTHR32179">
    <property type="entry name" value="NICOTINATE-NUCLEOTIDE PYROPHOSPHORYLASE [CARBOXYLATING]"/>
    <property type="match status" value="1"/>
</dbReference>
<evidence type="ECO:0000256" key="12">
    <source>
        <dbReference type="PIRNR" id="PIRNR006250"/>
    </source>
</evidence>
<keyword evidence="8 12" id="KW-0808">Transferase</keyword>
<dbReference type="NCBIfam" id="TIGR00078">
    <property type="entry name" value="nadC"/>
    <property type="match status" value="1"/>
</dbReference>
<evidence type="ECO:0000313" key="15">
    <source>
        <dbReference type="EMBL" id="OMH40831.1"/>
    </source>
</evidence>
<dbReference type="GO" id="GO:0004514">
    <property type="term" value="F:nicotinate-nucleotide diphosphorylase (carboxylating) activity"/>
    <property type="evidence" value="ECO:0007669"/>
    <property type="project" value="UniProtKB-EC"/>
</dbReference>
<dbReference type="Gene3D" id="3.90.1170.20">
    <property type="entry name" value="Quinolinate phosphoribosyl transferase, N-terminal domain"/>
    <property type="match status" value="1"/>
</dbReference>
<dbReference type="InterPro" id="IPR037128">
    <property type="entry name" value="Quinolinate_PRibosylTase_N_sf"/>
</dbReference>
<dbReference type="GO" id="GO:0034213">
    <property type="term" value="P:quinolinate catabolic process"/>
    <property type="evidence" value="ECO:0007669"/>
    <property type="project" value="TreeGrafter"/>
</dbReference>
<dbReference type="Pfam" id="PF01729">
    <property type="entry name" value="QRPTase_C"/>
    <property type="match status" value="1"/>
</dbReference>
<sequence length="282" mass="32228">MQFSKIAIEDYILSFLKEDIGFTGDITSSSLPGKRIKAYIEAKENFILAGSPFFQKTFEMLDKSFEFIWKKNEGNRVAKGEIIAYIEGNEKALLTGERTALNLIQHLSGIATNTRKYVEILNGTNIKLLDTRKTTPGLRYFEKYATKVGGAYNHRMGLYDAVMIKDNHIKAFGSVETAVLEISKNIPVTMSIEVEIENWQQLEEAIKVKELINIIMLDNWSLQEIDRAVKFIRKNFNHVEIEISGGITLETLKMLRNKDIDYVSTSKLITRAKWVDISMEVE</sequence>
<dbReference type="SUPFAM" id="SSF51690">
    <property type="entry name" value="Nicotinate/Quinolinate PRTase C-terminal domain-like"/>
    <property type="match status" value="1"/>
</dbReference>
<dbReference type="RefSeq" id="WP_076712695.1">
    <property type="nucleotide sequence ID" value="NZ_MOEN01000008.1"/>
</dbReference>
<dbReference type="InterPro" id="IPR004393">
    <property type="entry name" value="NadC"/>
</dbReference>
<evidence type="ECO:0000256" key="10">
    <source>
        <dbReference type="ARBA" id="ARBA00047445"/>
    </source>
</evidence>
<dbReference type="EC" id="2.4.2.19" evidence="5"/>
<comment type="pathway">
    <text evidence="2">Cofactor biosynthesis; NAD(+) biosynthesis; nicotinate D-ribonucleotide from quinolinate: step 1/1.</text>
</comment>
<comment type="similarity">
    <text evidence="3 12">Belongs to the NadC/ModD family.</text>
</comment>
<protein>
    <recommendedName>
        <fullName evidence="11">Probable nicotinate-nucleotide pyrophosphorylase [carboxylating]</fullName>
        <ecNumber evidence="5">2.4.2.19</ecNumber>
    </recommendedName>
    <alternativeName>
        <fullName evidence="9">Quinolinate phosphoribosyltransferase [decarboxylating]</fullName>
    </alternativeName>
</protein>
<dbReference type="EMBL" id="MOEN01000008">
    <property type="protein sequence ID" value="OMH40831.1"/>
    <property type="molecule type" value="Genomic_DNA"/>
</dbReference>
<comment type="caution">
    <text evidence="15">The sequence shown here is derived from an EMBL/GenBank/DDBJ whole genome shotgun (WGS) entry which is preliminary data.</text>
</comment>
<comment type="catalytic activity">
    <reaction evidence="10">
        <text>nicotinate beta-D-ribonucleotide + CO2 + diphosphate = quinolinate + 5-phospho-alpha-D-ribose 1-diphosphate + 2 H(+)</text>
        <dbReference type="Rhea" id="RHEA:12733"/>
        <dbReference type="ChEBI" id="CHEBI:15378"/>
        <dbReference type="ChEBI" id="CHEBI:16526"/>
        <dbReference type="ChEBI" id="CHEBI:29959"/>
        <dbReference type="ChEBI" id="CHEBI:33019"/>
        <dbReference type="ChEBI" id="CHEBI:57502"/>
        <dbReference type="ChEBI" id="CHEBI:58017"/>
        <dbReference type="EC" id="2.4.2.19"/>
    </reaction>
</comment>
<dbReference type="GO" id="GO:0005737">
    <property type="term" value="C:cytoplasm"/>
    <property type="evidence" value="ECO:0007669"/>
    <property type="project" value="TreeGrafter"/>
</dbReference>
<evidence type="ECO:0000256" key="6">
    <source>
        <dbReference type="ARBA" id="ARBA00022642"/>
    </source>
</evidence>
<evidence type="ECO:0000256" key="11">
    <source>
        <dbReference type="ARBA" id="ARBA00069173"/>
    </source>
</evidence>
<dbReference type="InterPro" id="IPR036068">
    <property type="entry name" value="Nicotinate_pribotase-like_C"/>
</dbReference>
<gene>
    <name evidence="15" type="ORF">BLW93_03325</name>
</gene>
<dbReference type="AlphaFoldDB" id="A0A1R1MLZ5"/>
<feature type="domain" description="Quinolinate phosphoribosyl transferase C-terminal" evidence="13">
    <location>
        <begin position="110"/>
        <end position="280"/>
    </location>
</feature>
<dbReference type="PANTHER" id="PTHR32179:SF3">
    <property type="entry name" value="NICOTINATE-NUCLEOTIDE PYROPHOSPHORYLASE [CARBOXYLATING]"/>
    <property type="match status" value="1"/>
</dbReference>
<feature type="domain" description="Quinolinate phosphoribosyl transferase N-terminal" evidence="14">
    <location>
        <begin position="25"/>
        <end position="108"/>
    </location>
</feature>
<evidence type="ECO:0000256" key="8">
    <source>
        <dbReference type="ARBA" id="ARBA00022679"/>
    </source>
</evidence>
<comment type="subunit">
    <text evidence="4">Hexamer formed by 3 homodimers.</text>
</comment>
<evidence type="ECO:0000256" key="2">
    <source>
        <dbReference type="ARBA" id="ARBA00004893"/>
    </source>
</evidence>
<dbReference type="GO" id="GO:0009435">
    <property type="term" value="P:NAD+ biosynthetic process"/>
    <property type="evidence" value="ECO:0007669"/>
    <property type="project" value="UniProtKB-UniPathway"/>
</dbReference>
<dbReference type="Pfam" id="PF02749">
    <property type="entry name" value="QRPTase_N"/>
    <property type="match status" value="1"/>
</dbReference>
<dbReference type="InterPro" id="IPR027277">
    <property type="entry name" value="NadC/ModD"/>
</dbReference>
<evidence type="ECO:0000259" key="14">
    <source>
        <dbReference type="Pfam" id="PF02749"/>
    </source>
</evidence>
<dbReference type="SUPFAM" id="SSF54675">
    <property type="entry name" value="Nicotinate/Quinolinate PRTase N-terminal domain-like"/>
    <property type="match status" value="1"/>
</dbReference>
<proteinExistence type="inferred from homology"/>
<evidence type="ECO:0000256" key="4">
    <source>
        <dbReference type="ARBA" id="ARBA00011218"/>
    </source>
</evidence>
<keyword evidence="7 12" id="KW-0328">Glycosyltransferase</keyword>
<reference evidence="15 16" key="1">
    <citation type="submission" date="2016-10" db="EMBL/GenBank/DDBJ databases">
        <title>Genome sequence of a sulfur-reducing bacterium Desulfurobacterium indicum K6013.</title>
        <authorList>
            <person name="Cao J."/>
            <person name="Shao Z."/>
            <person name="Alain K."/>
            <person name="Jebbar M."/>
        </authorList>
    </citation>
    <scope>NUCLEOTIDE SEQUENCE [LARGE SCALE GENOMIC DNA]</scope>
    <source>
        <strain evidence="15 16">K6013</strain>
    </source>
</reference>
<organism evidence="15 16">
    <name type="scientific">Desulfurobacterium indicum</name>
    <dbReference type="NCBI Taxonomy" id="1914305"/>
    <lineage>
        <taxon>Bacteria</taxon>
        <taxon>Pseudomonadati</taxon>
        <taxon>Aquificota</taxon>
        <taxon>Aquificia</taxon>
        <taxon>Desulfurobacteriales</taxon>
        <taxon>Desulfurobacteriaceae</taxon>
        <taxon>Desulfurobacterium</taxon>
    </lineage>
</organism>
<accession>A0A1R1MLZ5</accession>
<keyword evidence="16" id="KW-1185">Reference proteome</keyword>
<comment type="function">
    <text evidence="1">Involved in the catabolism of quinolinic acid (QA).</text>
</comment>
<evidence type="ECO:0000256" key="9">
    <source>
        <dbReference type="ARBA" id="ARBA00033102"/>
    </source>
</evidence>
<dbReference type="PIRSF" id="PIRSF006250">
    <property type="entry name" value="NadC_ModD"/>
    <property type="match status" value="1"/>
</dbReference>
<evidence type="ECO:0000256" key="7">
    <source>
        <dbReference type="ARBA" id="ARBA00022676"/>
    </source>
</evidence>
<evidence type="ECO:0000256" key="3">
    <source>
        <dbReference type="ARBA" id="ARBA00009400"/>
    </source>
</evidence>
<dbReference type="UniPathway" id="UPA00253">
    <property type="reaction ID" value="UER00331"/>
</dbReference>
<keyword evidence="6" id="KW-0662">Pyridine nucleotide biosynthesis</keyword>
<evidence type="ECO:0000259" key="13">
    <source>
        <dbReference type="Pfam" id="PF01729"/>
    </source>
</evidence>
<name>A0A1R1MLZ5_9BACT</name>
<dbReference type="InterPro" id="IPR022412">
    <property type="entry name" value="Quinolinate_PRibosylTrfase_N"/>
</dbReference>
<dbReference type="Proteomes" id="UP000187408">
    <property type="component" value="Unassembled WGS sequence"/>
</dbReference>
<dbReference type="CDD" id="cd01572">
    <property type="entry name" value="QPRTase"/>
    <property type="match status" value="1"/>
</dbReference>
<evidence type="ECO:0000256" key="1">
    <source>
        <dbReference type="ARBA" id="ARBA00003237"/>
    </source>
</evidence>
<evidence type="ECO:0000256" key="5">
    <source>
        <dbReference type="ARBA" id="ARBA00011944"/>
    </source>
</evidence>